<dbReference type="RefSeq" id="WP_076399807.1">
    <property type="nucleotide sequence ID" value="NZ_FTOA01000003.1"/>
</dbReference>
<dbReference type="SUPFAM" id="SSF46785">
    <property type="entry name" value="Winged helix' DNA-binding domain"/>
    <property type="match status" value="1"/>
</dbReference>
<dbReference type="PANTHER" id="PTHR34580">
    <property type="match status" value="1"/>
</dbReference>
<dbReference type="Gene3D" id="1.10.10.10">
    <property type="entry name" value="Winged helix-like DNA-binding domain superfamily/Winged helix DNA-binding domain"/>
    <property type="match status" value="1"/>
</dbReference>
<protein>
    <submittedName>
        <fullName evidence="3">Predicted DNA-binding transcriptional regulator YafY, contains an HTH and WYL domains</fullName>
    </submittedName>
</protein>
<dbReference type="AlphaFoldDB" id="A0A1N7L827"/>
<keyword evidence="4" id="KW-1185">Reference proteome</keyword>
<dbReference type="InterPro" id="IPR013196">
    <property type="entry name" value="HTH_11"/>
</dbReference>
<gene>
    <name evidence="3" type="ORF">SAMN05421779_103167</name>
</gene>
<dbReference type="InterPro" id="IPR036388">
    <property type="entry name" value="WH-like_DNA-bd_sf"/>
</dbReference>
<dbReference type="Proteomes" id="UP000185678">
    <property type="component" value="Unassembled WGS sequence"/>
</dbReference>
<evidence type="ECO:0000313" key="4">
    <source>
        <dbReference type="Proteomes" id="UP000185678"/>
    </source>
</evidence>
<dbReference type="InterPro" id="IPR026881">
    <property type="entry name" value="WYL_dom"/>
</dbReference>
<dbReference type="OrthoDB" id="9807255at2"/>
<evidence type="ECO:0000259" key="2">
    <source>
        <dbReference type="Pfam" id="PF13280"/>
    </source>
</evidence>
<evidence type="ECO:0000259" key="1">
    <source>
        <dbReference type="Pfam" id="PF08279"/>
    </source>
</evidence>
<dbReference type="GO" id="GO:0003677">
    <property type="term" value="F:DNA binding"/>
    <property type="evidence" value="ECO:0007669"/>
    <property type="project" value="UniProtKB-KW"/>
</dbReference>
<dbReference type="Pfam" id="PF13280">
    <property type="entry name" value="WYL"/>
    <property type="match status" value="1"/>
</dbReference>
<feature type="domain" description="Helix-turn-helix type 11" evidence="1">
    <location>
        <begin position="6"/>
        <end position="59"/>
    </location>
</feature>
<reference evidence="3 4" key="1">
    <citation type="submission" date="2017-01" db="EMBL/GenBank/DDBJ databases">
        <authorList>
            <person name="Mah S.A."/>
            <person name="Swanson W.J."/>
            <person name="Moy G.W."/>
            <person name="Vacquier V.D."/>
        </authorList>
    </citation>
    <scope>NUCLEOTIDE SEQUENCE [LARGE SCALE GENOMIC DNA]</scope>
    <source>
        <strain evidence="3 4">DSM 11589</strain>
    </source>
</reference>
<name>A0A1N7L827_9PROT</name>
<dbReference type="Pfam" id="PF08279">
    <property type="entry name" value="HTH_11"/>
    <property type="match status" value="1"/>
</dbReference>
<dbReference type="EMBL" id="FTOA01000003">
    <property type="protein sequence ID" value="SIS70012.1"/>
    <property type="molecule type" value="Genomic_DNA"/>
</dbReference>
<proteinExistence type="predicted"/>
<organism evidence="3 4">
    <name type="scientific">Insolitispirillum peregrinum</name>
    <dbReference type="NCBI Taxonomy" id="80876"/>
    <lineage>
        <taxon>Bacteria</taxon>
        <taxon>Pseudomonadati</taxon>
        <taxon>Pseudomonadota</taxon>
        <taxon>Alphaproteobacteria</taxon>
        <taxon>Rhodospirillales</taxon>
        <taxon>Novispirillaceae</taxon>
        <taxon>Insolitispirillum</taxon>
    </lineage>
</organism>
<accession>A0A1N7L827</accession>
<evidence type="ECO:0000313" key="3">
    <source>
        <dbReference type="EMBL" id="SIS70012.1"/>
    </source>
</evidence>
<dbReference type="InterPro" id="IPR051534">
    <property type="entry name" value="CBASS_pafABC_assoc_protein"/>
</dbReference>
<feature type="domain" description="WYL" evidence="2">
    <location>
        <begin position="138"/>
        <end position="204"/>
    </location>
</feature>
<sequence>MARAPRLLRLLALLRQYRHPVSGQALAEQLDVSLRTVYRDIATLQEQGADITGEAGVGYLLRPGFLLPPLMFSPEELEALALGCRWVMQQTDEPLADAAHSVLSKVATVLPPDLRETLESASLLIGPSPAPEPERIDLALLRDAIRRERKLNLSYQDANGSHSQRIVWPVGYGLFARVRVLIAWCEARQGFRHFRTDRIQAMTVLDARMPQRRRALLTAWRKAEGIRAGRFFS</sequence>
<keyword evidence="3" id="KW-0238">DNA-binding</keyword>
<dbReference type="PANTHER" id="PTHR34580:SF3">
    <property type="entry name" value="PROTEIN PAFB"/>
    <property type="match status" value="1"/>
</dbReference>
<dbReference type="InterPro" id="IPR036390">
    <property type="entry name" value="WH_DNA-bd_sf"/>
</dbReference>
<dbReference type="STRING" id="80876.SAMN05421779_103167"/>
<dbReference type="PROSITE" id="PS52050">
    <property type="entry name" value="WYL"/>
    <property type="match status" value="1"/>
</dbReference>